<dbReference type="AlphaFoldDB" id="D1ANG4"/>
<evidence type="ECO:0000313" key="2">
    <source>
        <dbReference type="Proteomes" id="UP000000845"/>
    </source>
</evidence>
<reference evidence="1 2" key="2">
    <citation type="journal article" date="2010" name="Stand. Genomic Sci.">
        <title>Complete genome sequence of Sebaldella termitidis type strain (NCTC 11300).</title>
        <authorList>
            <person name="Harmon-Smith M."/>
            <person name="Celia L."/>
            <person name="Chertkov O."/>
            <person name="Lapidus A."/>
            <person name="Copeland A."/>
            <person name="Glavina Del Rio T."/>
            <person name="Nolan M."/>
            <person name="Lucas S."/>
            <person name="Tice H."/>
            <person name="Cheng J.F."/>
            <person name="Han C."/>
            <person name="Detter J.C."/>
            <person name="Bruce D."/>
            <person name="Goodwin L."/>
            <person name="Pitluck S."/>
            <person name="Pati A."/>
            <person name="Liolios K."/>
            <person name="Ivanova N."/>
            <person name="Mavromatis K."/>
            <person name="Mikhailova N."/>
            <person name="Chen A."/>
            <person name="Palaniappan K."/>
            <person name="Land M."/>
            <person name="Hauser L."/>
            <person name="Chang Y.J."/>
            <person name="Jeffries C.D."/>
            <person name="Brettin T."/>
            <person name="Goker M."/>
            <person name="Beck B."/>
            <person name="Bristow J."/>
            <person name="Eisen J.A."/>
            <person name="Markowitz V."/>
            <person name="Hugenholtz P."/>
            <person name="Kyrpides N.C."/>
            <person name="Klenk H.P."/>
            <person name="Chen F."/>
        </authorList>
    </citation>
    <scope>NUCLEOTIDE SEQUENCE [LARGE SCALE GENOMIC DNA]</scope>
    <source>
        <strain evidence="2">ATCC 33386 / NCTC 11300</strain>
    </source>
</reference>
<gene>
    <name evidence="1" type="ordered locus">Sterm_2924</name>
</gene>
<proteinExistence type="predicted"/>
<name>D1ANG4_SEBTE</name>
<dbReference type="eggNOG" id="ENOG502ZS33">
    <property type="taxonomic scope" value="Bacteria"/>
</dbReference>
<evidence type="ECO:0000313" key="1">
    <source>
        <dbReference type="EMBL" id="ACZ09768.1"/>
    </source>
</evidence>
<reference evidence="2" key="1">
    <citation type="submission" date="2009-09" db="EMBL/GenBank/DDBJ databases">
        <title>The complete chromosome of Sebaldella termitidis ATCC 33386.</title>
        <authorList>
            <consortium name="US DOE Joint Genome Institute (JGI-PGF)"/>
            <person name="Lucas S."/>
            <person name="Copeland A."/>
            <person name="Lapidus A."/>
            <person name="Glavina del Rio T."/>
            <person name="Dalin E."/>
            <person name="Tice H."/>
            <person name="Bruce D."/>
            <person name="Goodwin L."/>
            <person name="Pitluck S."/>
            <person name="Kyrpides N."/>
            <person name="Mavromatis K."/>
            <person name="Ivanova N."/>
            <person name="Mikhailova N."/>
            <person name="Sims D."/>
            <person name="Meincke L."/>
            <person name="Brettin T."/>
            <person name="Detter J.C."/>
            <person name="Han C."/>
            <person name="Larimer F."/>
            <person name="Land M."/>
            <person name="Hauser L."/>
            <person name="Markowitz V."/>
            <person name="Cheng J.F."/>
            <person name="Hugenholtz P."/>
            <person name="Woyke T."/>
            <person name="Wu D."/>
            <person name="Eisen J.A."/>
        </authorList>
    </citation>
    <scope>NUCLEOTIDE SEQUENCE [LARGE SCALE GENOMIC DNA]</scope>
    <source>
        <strain evidence="2">ATCC 33386 / NCTC 11300</strain>
    </source>
</reference>
<sequence>MLSKISLEYNTLKENNIRILLNDGTNNKIIKLSLYCIRNNWYVDIYDSTTPLLLGQVLNTWIDLFEIIKIHYKNFPNLLLTALPSNINGINKEFNKSVAGITQEIFIVGNSNE</sequence>
<dbReference type="EMBL" id="CP001739">
    <property type="protein sequence ID" value="ACZ09768.1"/>
    <property type="molecule type" value="Genomic_DNA"/>
</dbReference>
<organism evidence="1 2">
    <name type="scientific">Sebaldella termitidis (strain ATCC 33386 / NCTC 11300)</name>
    <dbReference type="NCBI Taxonomy" id="526218"/>
    <lineage>
        <taxon>Bacteria</taxon>
        <taxon>Fusobacteriati</taxon>
        <taxon>Fusobacteriota</taxon>
        <taxon>Fusobacteriia</taxon>
        <taxon>Fusobacteriales</taxon>
        <taxon>Leptotrichiaceae</taxon>
        <taxon>Sebaldella</taxon>
    </lineage>
</organism>
<dbReference type="HOGENOM" id="CLU_2131789_0_0_0"/>
<accession>D1ANG4</accession>
<dbReference type="RefSeq" id="WP_012862350.1">
    <property type="nucleotide sequence ID" value="NC_013517.1"/>
</dbReference>
<protein>
    <submittedName>
        <fullName evidence="1">Uncharacterized protein</fullName>
    </submittedName>
</protein>
<dbReference type="KEGG" id="str:Sterm_2924"/>
<dbReference type="STRING" id="526218.Sterm_2924"/>
<keyword evidence="2" id="KW-1185">Reference proteome</keyword>
<dbReference type="Proteomes" id="UP000000845">
    <property type="component" value="Chromosome"/>
</dbReference>